<keyword evidence="2" id="KW-1185">Reference proteome</keyword>
<sequence length="91" mass="10987">MREWKDPAFELDHHMEYPVMHLRDRVVYDNYTEDPDYFRTRSLVFRVDHDVKCRRVDNSTVDQVAPLLISSTKNYKLGPEELPPRKPHFKV</sequence>
<comment type="caution">
    <text evidence="1">The sequence shown here is derived from an EMBL/GenBank/DDBJ whole genome shotgun (WGS) entry which is preliminary data.</text>
</comment>
<dbReference type="AlphaFoldDB" id="A0AAD9KAB7"/>
<dbReference type="Proteomes" id="UP001208570">
    <property type="component" value="Unassembled WGS sequence"/>
</dbReference>
<evidence type="ECO:0000313" key="2">
    <source>
        <dbReference type="Proteomes" id="UP001208570"/>
    </source>
</evidence>
<name>A0AAD9KAB7_9ANNE</name>
<dbReference type="EMBL" id="JAODUP010000026">
    <property type="protein sequence ID" value="KAK2167594.1"/>
    <property type="molecule type" value="Genomic_DNA"/>
</dbReference>
<gene>
    <name evidence="1" type="ORF">LSH36_26g10058</name>
</gene>
<protein>
    <submittedName>
        <fullName evidence="1">Uncharacterized protein</fullName>
    </submittedName>
</protein>
<organism evidence="1 2">
    <name type="scientific">Paralvinella palmiformis</name>
    <dbReference type="NCBI Taxonomy" id="53620"/>
    <lineage>
        <taxon>Eukaryota</taxon>
        <taxon>Metazoa</taxon>
        <taxon>Spiralia</taxon>
        <taxon>Lophotrochozoa</taxon>
        <taxon>Annelida</taxon>
        <taxon>Polychaeta</taxon>
        <taxon>Sedentaria</taxon>
        <taxon>Canalipalpata</taxon>
        <taxon>Terebellida</taxon>
        <taxon>Terebelliformia</taxon>
        <taxon>Alvinellidae</taxon>
        <taxon>Paralvinella</taxon>
    </lineage>
</organism>
<proteinExistence type="predicted"/>
<reference evidence="1" key="1">
    <citation type="journal article" date="2023" name="Mol. Biol. Evol.">
        <title>Third-Generation Sequencing Reveals the Adaptive Role of the Epigenome in Three Deep-Sea Polychaetes.</title>
        <authorList>
            <person name="Perez M."/>
            <person name="Aroh O."/>
            <person name="Sun Y."/>
            <person name="Lan Y."/>
            <person name="Juniper S.K."/>
            <person name="Young C.R."/>
            <person name="Angers B."/>
            <person name="Qian P.Y."/>
        </authorList>
    </citation>
    <scope>NUCLEOTIDE SEQUENCE</scope>
    <source>
        <strain evidence="1">P08H-3</strain>
    </source>
</reference>
<evidence type="ECO:0000313" key="1">
    <source>
        <dbReference type="EMBL" id="KAK2167594.1"/>
    </source>
</evidence>
<accession>A0AAD9KAB7</accession>